<gene>
    <name evidence="2" type="ORF">WJ0W_004412</name>
</gene>
<name>A0ABM9G672_9BACL</name>
<evidence type="ECO:0000256" key="1">
    <source>
        <dbReference type="SAM" id="MobiDB-lite"/>
    </source>
</evidence>
<dbReference type="EMBL" id="CALYLO010000006">
    <property type="protein sequence ID" value="CAH8247177.1"/>
    <property type="molecule type" value="Genomic_DNA"/>
</dbReference>
<comment type="caution">
    <text evidence="2">The sequence shown here is derived from an EMBL/GenBank/DDBJ whole genome shotgun (WGS) entry which is preliminary data.</text>
</comment>
<evidence type="ECO:0000313" key="3">
    <source>
        <dbReference type="Proteomes" id="UP001154322"/>
    </source>
</evidence>
<accession>A0ABM9G672</accession>
<feature type="compositionally biased region" description="Low complexity" evidence="1">
    <location>
        <begin position="1"/>
        <end position="13"/>
    </location>
</feature>
<evidence type="ECO:0000313" key="2">
    <source>
        <dbReference type="EMBL" id="CAH8247177.1"/>
    </source>
</evidence>
<keyword evidence="3" id="KW-1185">Reference proteome</keyword>
<protein>
    <submittedName>
        <fullName evidence="2">Uncharacterized protein</fullName>
    </submittedName>
</protein>
<reference evidence="2" key="1">
    <citation type="submission" date="2022-06" db="EMBL/GenBank/DDBJ databases">
        <authorList>
            <person name="Dietemann V."/>
            <person name="Ory F."/>
            <person name="Dainat B."/>
            <person name="Oberhansli S."/>
        </authorList>
    </citation>
    <scope>NUCLEOTIDE SEQUENCE</scope>
    <source>
        <strain evidence="2">Ena-SAMPLE-TAB-26-04-2022-14:26:32:270-5432</strain>
    </source>
</reference>
<proteinExistence type="predicted"/>
<feature type="region of interest" description="Disordered" evidence="1">
    <location>
        <begin position="1"/>
        <end position="36"/>
    </location>
</feature>
<sequence length="51" mass="5771">MNLFNEAEATAPPETEPEKEAITYKRRKTSGKRDADLSKLPVETVTTFVRC</sequence>
<dbReference type="Proteomes" id="UP001154322">
    <property type="component" value="Unassembled WGS sequence"/>
</dbReference>
<organism evidence="2 3">
    <name type="scientific">Paenibacillus melissococcoides</name>
    <dbReference type="NCBI Taxonomy" id="2912268"/>
    <lineage>
        <taxon>Bacteria</taxon>
        <taxon>Bacillati</taxon>
        <taxon>Bacillota</taxon>
        <taxon>Bacilli</taxon>
        <taxon>Bacillales</taxon>
        <taxon>Paenibacillaceae</taxon>
        <taxon>Paenibacillus</taxon>
    </lineage>
</organism>